<name>A0AAF0JLY2_9EURY</name>
<sequence length="390" mass="44002">MNAIPINRVKKEYKCGTQRAVEPKKTLDKIRPLMEEIGVVDVFETTDNDRTKIPVFSAIRPAAAWGGTKINYGKGVTSDEAKASAMMEAIERFSAEYRGERMEFASYEQLGLTKALDPKELILPREMQIGEETHWILAWDLLGETEMHVPANAVYHPYDPLGMAQQLFRSDANGLAAGNVREEAILHAMYEVIERDALSCAEKNRFLGKRLVIDTEGPLLNLLNKFEDQGIIIHLWYIDGKTGVHTVAAAADDELTKDPQMLVIGSGSHLSPEIAAFRALTEVAQRRGRNIRGDIENKSRVAIVEKAGYERLKRINRIWFEEAKDEVKFSEIPDKSTDFLDEDLKIILKDLEEHTDSVFVADLSKTEIPVVRVIIPGFEVSYTDSSRRKK</sequence>
<protein>
    <submittedName>
        <fullName evidence="2">YcaO-related McrA-glycine thioamidation protein</fullName>
    </submittedName>
</protein>
<dbReference type="EMBL" id="CP091092">
    <property type="protein sequence ID" value="WFN36567.1"/>
    <property type="molecule type" value="Genomic_DNA"/>
</dbReference>
<dbReference type="InterPro" id="IPR017667">
    <property type="entry name" value="Methan_mark_1"/>
</dbReference>
<feature type="domain" description="YcaO" evidence="1">
    <location>
        <begin position="73"/>
        <end position="390"/>
    </location>
</feature>
<proteinExistence type="predicted"/>
<dbReference type="Gene3D" id="3.30.1330.230">
    <property type="match status" value="1"/>
</dbReference>
<dbReference type="InterPro" id="IPR003776">
    <property type="entry name" value="YcaO-like_dom"/>
</dbReference>
<evidence type="ECO:0000259" key="1">
    <source>
        <dbReference type="PROSITE" id="PS51664"/>
    </source>
</evidence>
<dbReference type="NCBIfam" id="TIGR00702">
    <property type="entry name" value="YcaO-type kinase domain"/>
    <property type="match status" value="1"/>
</dbReference>
<evidence type="ECO:0000313" key="3">
    <source>
        <dbReference type="Proteomes" id="UP001218895"/>
    </source>
</evidence>
<dbReference type="PROSITE" id="PS51664">
    <property type="entry name" value="YCAO"/>
    <property type="match status" value="1"/>
</dbReference>
<dbReference type="Proteomes" id="UP001218895">
    <property type="component" value="Chromosome"/>
</dbReference>
<dbReference type="KEGG" id="manq:L1994_10560"/>
<dbReference type="Pfam" id="PF02624">
    <property type="entry name" value="YcaO"/>
    <property type="match status" value="1"/>
</dbReference>
<dbReference type="PANTHER" id="PTHR37809:SF1">
    <property type="entry name" value="RIBOSOMAL PROTEIN S12 METHYLTHIOTRANSFERASE ACCESSORY FACTOR YCAO"/>
    <property type="match status" value="1"/>
</dbReference>
<evidence type="ECO:0000313" key="2">
    <source>
        <dbReference type="EMBL" id="WFN36567.1"/>
    </source>
</evidence>
<dbReference type="PANTHER" id="PTHR37809">
    <property type="entry name" value="RIBOSOMAL PROTEIN S12 METHYLTHIOTRANSFERASE ACCESSORY FACTOR YCAO"/>
    <property type="match status" value="1"/>
</dbReference>
<organism evidence="2 3">
    <name type="scientific">Methanomicrobium antiquum</name>
    <dbReference type="NCBI Taxonomy" id="487686"/>
    <lineage>
        <taxon>Archaea</taxon>
        <taxon>Methanobacteriati</taxon>
        <taxon>Methanobacteriota</taxon>
        <taxon>Stenosarchaea group</taxon>
        <taxon>Methanomicrobia</taxon>
        <taxon>Methanomicrobiales</taxon>
        <taxon>Methanomicrobiaceae</taxon>
        <taxon>Methanomicrobium</taxon>
    </lineage>
</organism>
<reference evidence="2" key="1">
    <citation type="submission" date="2022-01" db="EMBL/GenBank/DDBJ databases">
        <title>Complete genome of Methanomicrobium antiquum DSM 21220.</title>
        <authorList>
            <person name="Chen S.-C."/>
            <person name="You Y.-T."/>
            <person name="Zhou Y.-Z."/>
            <person name="Lai M.-C."/>
        </authorList>
    </citation>
    <scope>NUCLEOTIDE SEQUENCE</scope>
    <source>
        <strain evidence="2">DSM 21220</strain>
    </source>
</reference>
<dbReference type="RefSeq" id="WP_278099402.1">
    <property type="nucleotide sequence ID" value="NZ_CP091092.1"/>
</dbReference>
<dbReference type="NCBIfam" id="TIGR03266">
    <property type="entry name" value="methan_mark_1"/>
    <property type="match status" value="1"/>
</dbReference>
<keyword evidence="3" id="KW-1185">Reference proteome</keyword>
<gene>
    <name evidence="2" type="ORF">L1994_10560</name>
</gene>
<dbReference type="AlphaFoldDB" id="A0AAF0JLY2"/>
<dbReference type="GeneID" id="79950844"/>
<accession>A0AAF0JLY2</accession>